<evidence type="ECO:0000313" key="2">
    <source>
        <dbReference type="Proteomes" id="UP000655588"/>
    </source>
</evidence>
<dbReference type="GO" id="GO:0003951">
    <property type="term" value="F:NAD+ kinase activity"/>
    <property type="evidence" value="ECO:0007669"/>
    <property type="project" value="InterPro"/>
</dbReference>
<reference evidence="1" key="1">
    <citation type="submission" date="2019-11" db="EMBL/GenBank/DDBJ databases">
        <title>The nuclear and mitochondrial genomes of Frieseomelitta varia - a highly eusocial stingless bee (Meliponini) with a permanently sterile worker caste.</title>
        <authorList>
            <person name="Freitas F.C.P."/>
            <person name="Lourenco A.P."/>
            <person name="Nunes F.M.F."/>
            <person name="Paschoal A.R."/>
            <person name="Abreu F.C.P."/>
            <person name="Barbin F.O."/>
            <person name="Bataglia L."/>
            <person name="Cardoso-Junior C.A.M."/>
            <person name="Cervoni M.S."/>
            <person name="Silva S.R."/>
            <person name="Dalarmi F."/>
            <person name="Del Lama M.A."/>
            <person name="Depintor T.S."/>
            <person name="Ferreira K.M."/>
            <person name="Goria P.S."/>
            <person name="Jaskot M.C."/>
            <person name="Lago D.C."/>
            <person name="Luna-Lucena D."/>
            <person name="Moda L.M."/>
            <person name="Nascimento L."/>
            <person name="Pedrino M."/>
            <person name="Rabico F.O."/>
            <person name="Sanches F.C."/>
            <person name="Santos D.E."/>
            <person name="Santos C.G."/>
            <person name="Vieira J."/>
            <person name="Lopes T.F."/>
            <person name="Barchuk A.R."/>
            <person name="Hartfelder K."/>
            <person name="Simoes Z.L.P."/>
            <person name="Bitondi M.M.G."/>
            <person name="Pinheiro D.G."/>
        </authorList>
    </citation>
    <scope>NUCLEOTIDE SEQUENCE</scope>
    <source>
        <strain evidence="1">USP_RPSP 00005682</strain>
        <tissue evidence="1">Whole individual</tissue>
    </source>
</reference>
<dbReference type="InterPro" id="IPR017438">
    <property type="entry name" value="ATP-NAD_kinase_N"/>
</dbReference>
<evidence type="ECO:0000313" key="1">
    <source>
        <dbReference type="EMBL" id="KAF3429833.1"/>
    </source>
</evidence>
<dbReference type="EMBL" id="WNWW01000140">
    <property type="protein sequence ID" value="KAF3429833.1"/>
    <property type="molecule type" value="Genomic_DNA"/>
</dbReference>
<dbReference type="GO" id="GO:0005739">
    <property type="term" value="C:mitochondrion"/>
    <property type="evidence" value="ECO:0007669"/>
    <property type="project" value="TreeGrafter"/>
</dbReference>
<dbReference type="InterPro" id="IPR017437">
    <property type="entry name" value="ATP-NAD_kinase_PpnK-typ_C"/>
</dbReference>
<dbReference type="Gene3D" id="2.60.200.30">
    <property type="entry name" value="Probable inorganic polyphosphate/atp-NAD kinase, domain 2"/>
    <property type="match status" value="1"/>
</dbReference>
<dbReference type="InterPro" id="IPR016064">
    <property type="entry name" value="NAD/diacylglycerol_kinase_sf"/>
</dbReference>
<proteinExistence type="predicted"/>
<gene>
    <name evidence="1" type="ORF">E2986_11653</name>
</gene>
<dbReference type="PANTHER" id="PTHR13158:SF5">
    <property type="entry name" value="NAD KINASE 2, MITOCHONDRIAL"/>
    <property type="match status" value="1"/>
</dbReference>
<accession>A0A833RVK9</accession>
<comment type="caution">
    <text evidence="1">The sequence shown here is derived from an EMBL/GenBank/DDBJ whole genome shotgun (WGS) entry which is preliminary data.</text>
</comment>
<protein>
    <recommendedName>
        <fullName evidence="3">NAD(+) kinase</fullName>
    </recommendedName>
</protein>
<dbReference type="SUPFAM" id="SSF111331">
    <property type="entry name" value="NAD kinase/diacylglycerol kinase-like"/>
    <property type="match status" value="1"/>
</dbReference>
<name>A0A833RVK9_9HYME</name>
<dbReference type="AlphaFoldDB" id="A0A833RVK9"/>
<dbReference type="PANTHER" id="PTHR13158">
    <property type="match status" value="1"/>
</dbReference>
<sequence length="874" mass="98739">MTANVPKSKHMSTNGEVPIKRLITSEVEYCQEPCSQMEECLTRDVAIESRVETDDAQITTDIYSMTDLSFETDEEPKPGTVVPECYGDQRAILRVYRCKGVNVAESDFPESRSRINCIFSIGQDQRPSRKKGMGEDVRLFCSAAIGSCIPCITALGMKFPGPICHKNCPNLVISECTQTVGAVHEPVPTRKEKRGLDMTLTTVQEVEKEDDELFDTENKLGSIRKVSIVDVKSVESLDDNIETQDACVGPADSLDKATVDKATCTCEEKRDIFDAGTIIFDRLTTWLDRPRKKDCRDRFLRCSGVRPLVSHCMVQCDINPCESFMNRWPDRGSHCCRVTSSRWQEPSEFWLTTDCWTRRNSGLFEDAPHQLGRINSLYRYSIAGGSPQKYAQYRPNQIVKVASVKTSLPEVDLCKGCKTKTVVSLNLFRQYCESCKDCLNNAPYRPRRVLCVSKLSSLEFLRSRNPDLNEDQVLSKLKDRGRDSQEILAEHQRQTACEQNLAAVLKKLGINFRIVAPEPPIFQLSKISFLLARICNNTFLRFDGSISRCLLPRRIEDAWKFINWADLVVPIGGDGAFLLASKLITDNTKPMLGINPSVTDGSNVFTIPAKYTTDTESVFERLHAGRYTLLMRSRIRTVMNAEGLYRRPFHTREKIRTQGKIRAEDLVRLAERKMALQPRQRILPWLALNEVFIGEFMAARPITLHVGVENHAPYLVRSSGICVCTGTGSRFWYKSINVQSAETVRSIVEIATGDKLSLEETNELLHKYHQALLYSAETKVKYIPEFAVSEGTLVDAFSEDLNMIYMIREIYHTTRCTKRKCCPDRQKCSKLTVKSCGFDAGLVIDGSISLPFNDGAIATFDIKPEYSLRSIVLT</sequence>
<keyword evidence="2" id="KW-1185">Reference proteome</keyword>
<evidence type="ECO:0008006" key="3">
    <source>
        <dbReference type="Google" id="ProtNLM"/>
    </source>
</evidence>
<dbReference type="GO" id="GO:0019674">
    <property type="term" value="P:NAD+ metabolic process"/>
    <property type="evidence" value="ECO:0007669"/>
    <property type="project" value="InterPro"/>
</dbReference>
<dbReference type="Proteomes" id="UP000655588">
    <property type="component" value="Unassembled WGS sequence"/>
</dbReference>
<organism evidence="1 2">
    <name type="scientific">Frieseomelitta varia</name>
    <dbReference type="NCBI Taxonomy" id="561572"/>
    <lineage>
        <taxon>Eukaryota</taxon>
        <taxon>Metazoa</taxon>
        <taxon>Ecdysozoa</taxon>
        <taxon>Arthropoda</taxon>
        <taxon>Hexapoda</taxon>
        <taxon>Insecta</taxon>
        <taxon>Pterygota</taxon>
        <taxon>Neoptera</taxon>
        <taxon>Endopterygota</taxon>
        <taxon>Hymenoptera</taxon>
        <taxon>Apocrita</taxon>
        <taxon>Aculeata</taxon>
        <taxon>Apoidea</taxon>
        <taxon>Anthophila</taxon>
        <taxon>Apidae</taxon>
        <taxon>Frieseomelitta</taxon>
    </lineage>
</organism>
<dbReference type="Gene3D" id="3.40.50.10330">
    <property type="entry name" value="Probable inorganic polyphosphate/atp-NAD kinase, domain 1"/>
    <property type="match status" value="1"/>
</dbReference>